<evidence type="ECO:0000313" key="4">
    <source>
        <dbReference type="Proteomes" id="UP001230629"/>
    </source>
</evidence>
<gene>
    <name evidence="3" type="ORF">QP229_13355</name>
</gene>
<feature type="domain" description="2-oxoglutarate dehydrogenase E1 component N-terminal" evidence="2">
    <location>
        <begin position="15"/>
        <end position="42"/>
    </location>
</feature>
<evidence type="ECO:0000313" key="3">
    <source>
        <dbReference type="EMBL" id="MDK6900936.1"/>
    </source>
</evidence>
<name>A0AAW6Y2Y3_STRAG</name>
<dbReference type="Pfam" id="PF16078">
    <property type="entry name" value="2-oxogl_dehyd_N"/>
    <property type="match status" value="1"/>
</dbReference>
<feature type="region of interest" description="Disordered" evidence="1">
    <location>
        <begin position="44"/>
        <end position="71"/>
    </location>
</feature>
<organism evidence="3 4">
    <name type="scientific">Streptococcus agalactiae</name>
    <dbReference type="NCBI Taxonomy" id="1311"/>
    <lineage>
        <taxon>Bacteria</taxon>
        <taxon>Bacillati</taxon>
        <taxon>Bacillota</taxon>
        <taxon>Bacilli</taxon>
        <taxon>Lactobacillales</taxon>
        <taxon>Streptococcaceae</taxon>
        <taxon>Streptococcus</taxon>
    </lineage>
</organism>
<accession>A0AAW6Y2Y3</accession>
<dbReference type="InterPro" id="IPR032106">
    <property type="entry name" value="2-oxogl_dehyd_N"/>
</dbReference>
<proteinExistence type="predicted"/>
<evidence type="ECO:0000259" key="2">
    <source>
        <dbReference type="Pfam" id="PF16078"/>
    </source>
</evidence>
<dbReference type="AlphaFoldDB" id="A0AAW6Y2Y3"/>
<dbReference type="EMBL" id="JASOIH010000736">
    <property type="protein sequence ID" value="MDK6900936.1"/>
    <property type="molecule type" value="Genomic_DNA"/>
</dbReference>
<dbReference type="RefSeq" id="WP_285312465.1">
    <property type="nucleotide sequence ID" value="NZ_JASOIH010000736.1"/>
</dbReference>
<dbReference type="Proteomes" id="UP001230629">
    <property type="component" value="Unassembled WGS sequence"/>
</dbReference>
<feature type="non-terminal residue" evidence="3">
    <location>
        <position position="71"/>
    </location>
</feature>
<feature type="region of interest" description="Disordered" evidence="1">
    <location>
        <begin position="1"/>
        <end position="29"/>
    </location>
</feature>
<sequence>MSQDSSEQAPTSDVIAQMRKKYDADPLSVPTDWQDYFKAVESMEELKATSTPAQREKVQDQPAEQVADETR</sequence>
<reference evidence="3" key="1">
    <citation type="submission" date="2023-05" db="EMBL/GenBank/DDBJ databases">
        <title>Cataloging the Phylogenetic Diversity of Human Bladder Bacteria.</title>
        <authorList>
            <person name="Du J."/>
        </authorList>
    </citation>
    <scope>NUCLEOTIDE SEQUENCE</scope>
    <source>
        <strain evidence="3">UMB8703</strain>
    </source>
</reference>
<evidence type="ECO:0000256" key="1">
    <source>
        <dbReference type="SAM" id="MobiDB-lite"/>
    </source>
</evidence>
<feature type="compositionally biased region" description="Polar residues" evidence="1">
    <location>
        <begin position="1"/>
        <end position="11"/>
    </location>
</feature>
<comment type="caution">
    <text evidence="3">The sequence shown here is derived from an EMBL/GenBank/DDBJ whole genome shotgun (WGS) entry which is preliminary data.</text>
</comment>
<protein>
    <recommendedName>
        <fullName evidence="2">2-oxoglutarate dehydrogenase E1 component N-terminal domain-containing protein</fullName>
    </recommendedName>
</protein>